<protein>
    <submittedName>
        <fullName evidence="1">Uncharacterized protein</fullName>
    </submittedName>
</protein>
<evidence type="ECO:0000313" key="1">
    <source>
        <dbReference type="EMBL" id="KAL3424812.1"/>
    </source>
</evidence>
<proteinExistence type="predicted"/>
<dbReference type="Proteomes" id="UP001629113">
    <property type="component" value="Unassembled WGS sequence"/>
</dbReference>
<accession>A0ABR4PN94</accession>
<sequence>MFCTSLRKRKEWETVPPALLACKTSQWIEKSIGTHDLSIPVPHQPRTPQLKDWFGLLLLSAVDMQSPLTMMGRIERLCHQKGGQDVGIVFLLTQQSVGGSGVASYMDFQSRVVRDFDIPIFPLSSISSLQTSLQGLHRQLVQTRCAPVPAPVSPLTALLPFCSTNPPIPEHSRNVLSDIVHSLPELAALATTSDGQERILGWLSGSSQNTAEDVLEFWAVEFIADA</sequence>
<gene>
    <name evidence="1" type="ORF">PVAG01_04093</name>
</gene>
<comment type="caution">
    <text evidence="1">The sequence shown here is derived from an EMBL/GenBank/DDBJ whole genome shotgun (WGS) entry which is preliminary data.</text>
</comment>
<keyword evidence="2" id="KW-1185">Reference proteome</keyword>
<name>A0ABR4PN94_9HELO</name>
<organism evidence="1 2">
    <name type="scientific">Phlyctema vagabunda</name>
    <dbReference type="NCBI Taxonomy" id="108571"/>
    <lineage>
        <taxon>Eukaryota</taxon>
        <taxon>Fungi</taxon>
        <taxon>Dikarya</taxon>
        <taxon>Ascomycota</taxon>
        <taxon>Pezizomycotina</taxon>
        <taxon>Leotiomycetes</taxon>
        <taxon>Helotiales</taxon>
        <taxon>Dermateaceae</taxon>
        <taxon>Phlyctema</taxon>
    </lineage>
</organism>
<evidence type="ECO:0000313" key="2">
    <source>
        <dbReference type="Proteomes" id="UP001629113"/>
    </source>
</evidence>
<dbReference type="EMBL" id="JBFCZG010000003">
    <property type="protein sequence ID" value="KAL3424812.1"/>
    <property type="molecule type" value="Genomic_DNA"/>
</dbReference>
<reference evidence="1 2" key="1">
    <citation type="submission" date="2024-06" db="EMBL/GenBank/DDBJ databases">
        <title>Complete genome of Phlyctema vagabunda strain 19-DSS-EL-015.</title>
        <authorList>
            <person name="Fiorenzani C."/>
        </authorList>
    </citation>
    <scope>NUCLEOTIDE SEQUENCE [LARGE SCALE GENOMIC DNA]</scope>
    <source>
        <strain evidence="1 2">19-DSS-EL-015</strain>
    </source>
</reference>